<evidence type="ECO:0000256" key="9">
    <source>
        <dbReference type="ARBA" id="ARBA00023049"/>
    </source>
</evidence>
<reference evidence="16 17" key="1">
    <citation type="submission" date="2023-03" db="EMBL/GenBank/DDBJ databases">
        <title>Paludisphaera mucosa sp. nov. a novel planctomycete from northern fen.</title>
        <authorList>
            <person name="Ivanova A."/>
        </authorList>
    </citation>
    <scope>NUCLEOTIDE SEQUENCE [LARGE SCALE GENOMIC DNA]</scope>
    <source>
        <strain evidence="16 17">Pla2</strain>
    </source>
</reference>
<gene>
    <name evidence="11 16" type="primary">ftsH</name>
    <name evidence="16" type="ORF">PZE19_13125</name>
</gene>
<keyword evidence="11" id="KW-0812">Transmembrane</keyword>
<feature type="binding site" evidence="11">
    <location>
        <position position="435"/>
    </location>
    <ligand>
        <name>Zn(2+)</name>
        <dbReference type="ChEBI" id="CHEBI:29105"/>
        <note>catalytic</note>
    </ligand>
</feature>
<evidence type="ECO:0000256" key="3">
    <source>
        <dbReference type="ARBA" id="ARBA00022670"/>
    </source>
</evidence>
<keyword evidence="17" id="KW-1185">Reference proteome</keyword>
<comment type="subcellular location">
    <subcellularLocation>
        <location evidence="11">Cell membrane</location>
        <topology evidence="11">Multi-pass membrane protein</topology>
        <orientation evidence="11">Cytoplasmic side</orientation>
    </subcellularLocation>
    <subcellularLocation>
        <location evidence="1">Membrane</location>
    </subcellularLocation>
</comment>
<dbReference type="SUPFAM" id="SSF52540">
    <property type="entry name" value="P-loop containing nucleoside triphosphate hydrolases"/>
    <property type="match status" value="1"/>
</dbReference>
<dbReference type="Pfam" id="PF00004">
    <property type="entry name" value="AAA"/>
    <property type="match status" value="1"/>
</dbReference>
<dbReference type="InterPro" id="IPR003960">
    <property type="entry name" value="ATPase_AAA_CS"/>
</dbReference>
<feature type="binding site" evidence="11">
    <location>
        <position position="439"/>
    </location>
    <ligand>
        <name>Zn(2+)</name>
        <dbReference type="ChEBI" id="CHEBI:29105"/>
        <note>catalytic</note>
    </ligand>
</feature>
<evidence type="ECO:0000256" key="7">
    <source>
        <dbReference type="ARBA" id="ARBA00022833"/>
    </source>
</evidence>
<dbReference type="SUPFAM" id="SSF140990">
    <property type="entry name" value="FtsH protease domain-like"/>
    <property type="match status" value="1"/>
</dbReference>
<comment type="caution">
    <text evidence="11">Lacks conserved residue(s) required for the propagation of feature annotation.</text>
</comment>
<evidence type="ECO:0000259" key="15">
    <source>
        <dbReference type="SMART" id="SM00382"/>
    </source>
</evidence>
<keyword evidence="11" id="KW-1003">Cell membrane</keyword>
<proteinExistence type="inferred from homology"/>
<dbReference type="InterPro" id="IPR027417">
    <property type="entry name" value="P-loop_NTPase"/>
</dbReference>
<keyword evidence="7 11" id="KW-0862">Zinc</keyword>
<dbReference type="Gene3D" id="1.10.8.60">
    <property type="match status" value="1"/>
</dbReference>
<dbReference type="InterPro" id="IPR003593">
    <property type="entry name" value="AAA+_ATPase"/>
</dbReference>
<evidence type="ECO:0000256" key="5">
    <source>
        <dbReference type="ARBA" id="ARBA00022741"/>
    </source>
</evidence>
<feature type="binding site" evidence="11">
    <location>
        <position position="512"/>
    </location>
    <ligand>
        <name>Zn(2+)</name>
        <dbReference type="ChEBI" id="CHEBI:29105"/>
        <note>catalytic</note>
    </ligand>
</feature>
<comment type="caution">
    <text evidence="16">The sequence shown here is derived from an EMBL/GenBank/DDBJ whole genome shotgun (WGS) entry which is preliminary data.</text>
</comment>
<dbReference type="Gene3D" id="3.40.50.300">
    <property type="entry name" value="P-loop containing nucleotide triphosphate hydrolases"/>
    <property type="match status" value="1"/>
</dbReference>
<comment type="cofactor">
    <cofactor evidence="11">
        <name>Zn(2+)</name>
        <dbReference type="ChEBI" id="CHEBI:29105"/>
    </cofactor>
    <text evidence="11">Binds 1 zinc ion per subunit.</text>
</comment>
<keyword evidence="8 11" id="KW-0067">ATP-binding</keyword>
<evidence type="ECO:0000256" key="6">
    <source>
        <dbReference type="ARBA" id="ARBA00022801"/>
    </source>
</evidence>
<dbReference type="InterPro" id="IPR037219">
    <property type="entry name" value="Peptidase_M41-like"/>
</dbReference>
<evidence type="ECO:0000256" key="11">
    <source>
        <dbReference type="HAMAP-Rule" id="MF_01458"/>
    </source>
</evidence>
<protein>
    <recommendedName>
        <fullName evidence="11">ATP-dependent zinc metalloprotease FtsH</fullName>
        <ecNumber evidence="11">3.4.24.-</ecNumber>
    </recommendedName>
</protein>
<organism evidence="16 17">
    <name type="scientific">Paludisphaera mucosa</name>
    <dbReference type="NCBI Taxonomy" id="3030827"/>
    <lineage>
        <taxon>Bacteria</taxon>
        <taxon>Pseudomonadati</taxon>
        <taxon>Planctomycetota</taxon>
        <taxon>Planctomycetia</taxon>
        <taxon>Isosphaerales</taxon>
        <taxon>Isosphaeraceae</taxon>
        <taxon>Paludisphaera</taxon>
    </lineage>
</organism>
<dbReference type="InterPro" id="IPR003959">
    <property type="entry name" value="ATPase_AAA_core"/>
</dbReference>
<feature type="region of interest" description="Disordered" evidence="14">
    <location>
        <begin position="540"/>
        <end position="559"/>
    </location>
</feature>
<keyword evidence="6 11" id="KW-0378">Hydrolase</keyword>
<keyword evidence="5 11" id="KW-0547">Nucleotide-binding</keyword>
<keyword evidence="11" id="KW-1133">Transmembrane helix</keyword>
<dbReference type="InterPro" id="IPR000642">
    <property type="entry name" value="Peptidase_M41"/>
</dbReference>
<feature type="active site" evidence="11">
    <location>
        <position position="436"/>
    </location>
</feature>
<evidence type="ECO:0000256" key="1">
    <source>
        <dbReference type="ARBA" id="ARBA00004370"/>
    </source>
</evidence>
<dbReference type="PROSITE" id="PS00674">
    <property type="entry name" value="AAA"/>
    <property type="match status" value="1"/>
</dbReference>
<feature type="domain" description="AAA+ ATPase" evidence="15">
    <location>
        <begin position="205"/>
        <end position="344"/>
    </location>
</feature>
<dbReference type="SMART" id="SM00382">
    <property type="entry name" value="AAA"/>
    <property type="match status" value="1"/>
</dbReference>
<comment type="similarity">
    <text evidence="2 11">In the C-terminal section; belongs to the peptidase M41 family.</text>
</comment>
<evidence type="ECO:0000256" key="10">
    <source>
        <dbReference type="ARBA" id="ARBA00023136"/>
    </source>
</evidence>
<dbReference type="InterPro" id="IPR041569">
    <property type="entry name" value="AAA_lid_3"/>
</dbReference>
<comment type="similarity">
    <text evidence="12">Belongs to the AAA ATPase family.</text>
</comment>
<keyword evidence="3 11" id="KW-0645">Protease</keyword>
<comment type="subunit">
    <text evidence="11">Homohexamer.</text>
</comment>
<dbReference type="Pfam" id="PF17862">
    <property type="entry name" value="AAA_lid_3"/>
    <property type="match status" value="1"/>
</dbReference>
<feature type="binding site" evidence="11">
    <location>
        <begin position="213"/>
        <end position="220"/>
    </location>
    <ligand>
        <name>ATP</name>
        <dbReference type="ChEBI" id="CHEBI:30616"/>
    </ligand>
</feature>
<dbReference type="EMBL" id="JARRAG010000002">
    <property type="protein sequence ID" value="MDG3004724.1"/>
    <property type="molecule type" value="Genomic_DNA"/>
</dbReference>
<evidence type="ECO:0000256" key="12">
    <source>
        <dbReference type="RuleBase" id="RU003651"/>
    </source>
</evidence>
<dbReference type="HAMAP" id="MF_01458">
    <property type="entry name" value="FtsH"/>
    <property type="match status" value="1"/>
</dbReference>
<dbReference type="Pfam" id="PF01434">
    <property type="entry name" value="Peptidase_M41"/>
    <property type="match status" value="1"/>
</dbReference>
<dbReference type="PANTHER" id="PTHR23076:SF97">
    <property type="entry name" value="ATP-DEPENDENT ZINC METALLOPROTEASE YME1L1"/>
    <property type="match status" value="1"/>
</dbReference>
<dbReference type="PANTHER" id="PTHR23076">
    <property type="entry name" value="METALLOPROTEASE M41 FTSH"/>
    <property type="match status" value="1"/>
</dbReference>
<evidence type="ECO:0000256" key="2">
    <source>
        <dbReference type="ARBA" id="ARBA00010044"/>
    </source>
</evidence>
<feature type="coiled-coil region" evidence="13">
    <location>
        <begin position="572"/>
        <end position="600"/>
    </location>
</feature>
<keyword evidence="13" id="KW-0175">Coiled coil</keyword>
<comment type="similarity">
    <text evidence="11">In the central section; belongs to the AAA ATPase family.</text>
</comment>
<sequence>MNRLPHLLSHRNRRGRRNLGLLATAVALGLAAAFGLAALLQPPVRDLSYGRFRKTLVDGGVASARVGPTAIEGRLAAPAAGAPGPRYRVSRLGMEHDEDLIRLLEAHVPGGDYDAESAPSAAWSTALPTAMFLMMIAVLSLVVARSGGMGSALAFSKSRPRVYGADERRITFENVAGHDEVVAELREVVDFLRTPGRFHSLGGRIPKGVLLVGAPGTGKTLLARAVAGEAGVPYFSLSGSDFVELFVGVGAARVRSLFARAQAEAPSLIFIDELDAIGKARGAGGSGGHDERDQTLNQLLVEMDGFDADRGVILLAATNRPETLDPALVRPGRFDRQVVVDRPDLVGREQILAVHSRVVPLADGLNLRQIAAMTPGFVGADLANLVNEAALLAARRGKEQVGQPEFEDGIERLIAGPEKRQRLLLPDEKRRIAYHEAGHALVARSLPQTDPVHKVSIVGRGAAALGYTLYRPEDDRFLHTRTALQNAICCLLGGTLAEEIALGETSDGCTSDLSRATEIASRMVLDFGMSPVLGRLRYTAERDAPRPGGPAPDRAYSEQTAREIDLEVRRIVDEALAKARRILEERREALDRVAARLIERESINAVELDELLAA</sequence>
<dbReference type="InterPro" id="IPR005936">
    <property type="entry name" value="FtsH"/>
</dbReference>
<dbReference type="Proteomes" id="UP001216907">
    <property type="component" value="Unassembled WGS sequence"/>
</dbReference>
<keyword evidence="9 11" id="KW-0482">Metalloprotease</keyword>
<dbReference type="NCBIfam" id="TIGR01241">
    <property type="entry name" value="FtsH_fam"/>
    <property type="match status" value="1"/>
</dbReference>
<feature type="transmembrane region" description="Helical" evidence="11">
    <location>
        <begin position="21"/>
        <end position="40"/>
    </location>
</feature>
<keyword evidence="10 11" id="KW-0472">Membrane</keyword>
<comment type="function">
    <text evidence="11">Acts as a processive, ATP-dependent zinc metallopeptidase for both cytoplasmic and membrane proteins. Plays a role in the quality control of integral membrane proteins.</text>
</comment>
<evidence type="ECO:0000256" key="4">
    <source>
        <dbReference type="ARBA" id="ARBA00022723"/>
    </source>
</evidence>
<dbReference type="RefSeq" id="WP_277861078.1">
    <property type="nucleotide sequence ID" value="NZ_JARRAG010000002.1"/>
</dbReference>
<dbReference type="EC" id="3.4.24.-" evidence="11"/>
<name>A0ABT6FAY6_9BACT</name>
<evidence type="ECO:0000256" key="13">
    <source>
        <dbReference type="SAM" id="Coils"/>
    </source>
</evidence>
<dbReference type="CDD" id="cd19501">
    <property type="entry name" value="RecA-like_FtsH"/>
    <property type="match status" value="1"/>
</dbReference>
<accession>A0ABT6FAY6</accession>
<dbReference type="Gene3D" id="1.20.58.760">
    <property type="entry name" value="Peptidase M41"/>
    <property type="match status" value="1"/>
</dbReference>
<evidence type="ECO:0000256" key="8">
    <source>
        <dbReference type="ARBA" id="ARBA00022840"/>
    </source>
</evidence>
<dbReference type="GO" id="GO:0008237">
    <property type="term" value="F:metallopeptidase activity"/>
    <property type="evidence" value="ECO:0007669"/>
    <property type="project" value="UniProtKB-KW"/>
</dbReference>
<evidence type="ECO:0000313" key="17">
    <source>
        <dbReference type="Proteomes" id="UP001216907"/>
    </source>
</evidence>
<evidence type="ECO:0000313" key="16">
    <source>
        <dbReference type="EMBL" id="MDG3004724.1"/>
    </source>
</evidence>
<evidence type="ECO:0000256" key="14">
    <source>
        <dbReference type="SAM" id="MobiDB-lite"/>
    </source>
</evidence>
<keyword evidence="4 11" id="KW-0479">Metal-binding</keyword>